<evidence type="ECO:0000256" key="1">
    <source>
        <dbReference type="SAM" id="MobiDB-lite"/>
    </source>
</evidence>
<reference evidence="2" key="1">
    <citation type="submission" date="2023-10" db="EMBL/GenBank/DDBJ databases">
        <authorList>
            <person name="Chen Y."/>
            <person name="Shah S."/>
            <person name="Dougan E. K."/>
            <person name="Thang M."/>
            <person name="Chan C."/>
        </authorList>
    </citation>
    <scope>NUCLEOTIDE SEQUENCE [LARGE SCALE GENOMIC DNA]</scope>
</reference>
<sequence length="109" mass="11612">MHRSRAWDLPRCAPGGAPRGGGEDPPSLGRPLAVHASASCVSVLVRWPSAVLAEGEVHTPEPCPLSLPPSARRRSTPSWPDRSGQKPCARRSASKVKQDDCACVPKQDL</sequence>
<organism evidence="2 3">
    <name type="scientific">Prorocentrum cordatum</name>
    <dbReference type="NCBI Taxonomy" id="2364126"/>
    <lineage>
        <taxon>Eukaryota</taxon>
        <taxon>Sar</taxon>
        <taxon>Alveolata</taxon>
        <taxon>Dinophyceae</taxon>
        <taxon>Prorocentrales</taxon>
        <taxon>Prorocentraceae</taxon>
        <taxon>Prorocentrum</taxon>
    </lineage>
</organism>
<feature type="region of interest" description="Disordered" evidence="1">
    <location>
        <begin position="1"/>
        <end position="30"/>
    </location>
</feature>
<dbReference type="EMBL" id="CAUYUJ010021526">
    <property type="protein sequence ID" value="CAK0905262.1"/>
    <property type="molecule type" value="Genomic_DNA"/>
</dbReference>
<protein>
    <submittedName>
        <fullName evidence="2">Uncharacterized protein</fullName>
    </submittedName>
</protein>
<feature type="region of interest" description="Disordered" evidence="1">
    <location>
        <begin position="57"/>
        <end position="95"/>
    </location>
</feature>
<evidence type="ECO:0000313" key="2">
    <source>
        <dbReference type="EMBL" id="CAK0905262.1"/>
    </source>
</evidence>
<dbReference type="Proteomes" id="UP001189429">
    <property type="component" value="Unassembled WGS sequence"/>
</dbReference>
<keyword evidence="3" id="KW-1185">Reference proteome</keyword>
<accession>A0ABN9Y3S2</accession>
<comment type="caution">
    <text evidence="2">The sequence shown here is derived from an EMBL/GenBank/DDBJ whole genome shotgun (WGS) entry which is preliminary data.</text>
</comment>
<proteinExistence type="predicted"/>
<evidence type="ECO:0000313" key="3">
    <source>
        <dbReference type="Proteomes" id="UP001189429"/>
    </source>
</evidence>
<name>A0ABN9Y3S2_9DINO</name>
<gene>
    <name evidence="2" type="ORF">PCOR1329_LOCUS81010</name>
</gene>